<dbReference type="OrthoDB" id="447173at2759"/>
<feature type="region of interest" description="Disordered" evidence="1">
    <location>
        <begin position="1"/>
        <end position="92"/>
    </location>
</feature>
<dbReference type="GO" id="GO:0005858">
    <property type="term" value="C:axonemal dynein complex"/>
    <property type="evidence" value="ECO:0007669"/>
    <property type="project" value="TreeGrafter"/>
</dbReference>
<sequence length="991" mass="114015">MPKAKGKSKSPGKKTPKSPKSPGSPKKAKSPKSPGTPKKGKKDGKSKKGKKGKKPKEAPEEASEIEDSQFDESECTELPESDEEVESEPEEELIEEWVESVDEIIYFAKRPNSPPILSDLNYRGKISWGNMKAPFLESLLIKMSSLYMPYFLGNTHWPDSIRKDFASKLHRFMAHLTDARYKAAGQTVLYVPDEDLSRSVEDMAKDKDLVERLEAAMVHWIRQIKEMLSSLDSIEMPEKAGPLDEINFWNDRCTDLSGVKVQLDSPVVTRMSEVLHCAKSSYLSRFSRLAHEIQDGSEQAESNKHYLSILQGPCEQLRKSGPVEIPGLLQDVLNRIRVIWINSPYYNTRERVTGMLRRVSTEVINLCQRVISIEGIFGGRCRSSIQTLERCIDCSVAWKNIYKKTARTHHRCSEQGWVLDVTTIFAELDAFTQRCKDLIEICNCQMYLNRMEDGEQVPLPLFGGARAPDVARNMREMERVFCAALADLGTNRQIISDNRSTQWLNEFRKFRMRVKDVELMLSNIIDWSFETVRTVREGIELLDCFRRYANRETIRRIFDMKTVQVFEIFADELQAVRRELSKKAFSLEPTYPYYAGQAHWAMSLVRRIQMPMEAISEAPWLPKIGIGDETKEQHRQLSVATADFIAKTHGDWASSVEPIPLQRLDQPLLTKSLERAGYIEPNFDRYLLKLFQEVYYWERLNMEIPPQCYDVFRRREEMRHLREARLLFRDRINFLSRKLAPGFSKLFWTGKGAAESFIKESRLGAAKVQAIVNHYKESNKLISEKCMSLAESWLINIDTNRVYTFEELQQSQEDHRRVLQHWGKYLGRISIAVLESIKHNVRTSLTTLSKIVNVDSKSGSVALIGVKVLLKNNKIELEPSVSEMAEFLCSYLQQLAGEFDSWEHIPGVLGHPDRNPPQAMNSILLTDEDANKVQMAINNGMAVTATQLQNYLKTWDSFRDIWEMDKDMFIKRYHRMNPTVAAFDSDIASFG</sequence>
<keyword evidence="4" id="KW-1185">Reference proteome</keyword>
<feature type="domain" description="Dynein heavy chain tail" evidence="2">
    <location>
        <begin position="210"/>
        <end position="722"/>
    </location>
</feature>
<organism evidence="3 4">
    <name type="scientific">Amphibalanus amphitrite</name>
    <name type="common">Striped barnacle</name>
    <name type="synonym">Balanus amphitrite</name>
    <dbReference type="NCBI Taxonomy" id="1232801"/>
    <lineage>
        <taxon>Eukaryota</taxon>
        <taxon>Metazoa</taxon>
        <taxon>Ecdysozoa</taxon>
        <taxon>Arthropoda</taxon>
        <taxon>Crustacea</taxon>
        <taxon>Multicrustacea</taxon>
        <taxon>Cirripedia</taxon>
        <taxon>Thoracica</taxon>
        <taxon>Thoracicalcarea</taxon>
        <taxon>Balanomorpha</taxon>
        <taxon>Balanoidea</taxon>
        <taxon>Balanidae</taxon>
        <taxon>Amphibalaninae</taxon>
        <taxon>Amphibalanus</taxon>
    </lineage>
</organism>
<comment type="caution">
    <text evidence="3">The sequence shown here is derived from an EMBL/GenBank/DDBJ whole genome shotgun (WGS) entry which is preliminary data.</text>
</comment>
<name>A0A6A4WRY6_AMPAM</name>
<feature type="compositionally biased region" description="Basic residues" evidence="1">
    <location>
        <begin position="1"/>
        <end position="17"/>
    </location>
</feature>
<dbReference type="GO" id="GO:0007018">
    <property type="term" value="P:microtubule-based movement"/>
    <property type="evidence" value="ECO:0007669"/>
    <property type="project" value="InterPro"/>
</dbReference>
<dbReference type="GO" id="GO:0051959">
    <property type="term" value="F:dynein light intermediate chain binding"/>
    <property type="evidence" value="ECO:0007669"/>
    <property type="project" value="InterPro"/>
</dbReference>
<feature type="compositionally biased region" description="Acidic residues" evidence="1">
    <location>
        <begin position="60"/>
        <end position="92"/>
    </location>
</feature>
<feature type="compositionally biased region" description="Basic residues" evidence="1">
    <location>
        <begin position="38"/>
        <end position="54"/>
    </location>
</feature>
<keyword evidence="3" id="KW-0969">Cilium</keyword>
<dbReference type="PANTHER" id="PTHR46532">
    <property type="entry name" value="MALE FERTILITY FACTOR KL5"/>
    <property type="match status" value="1"/>
</dbReference>
<protein>
    <submittedName>
        <fullName evidence="3">Dynein-1-beta heavy chain, flagellar inner arm I1 complex</fullName>
    </submittedName>
</protein>
<keyword evidence="3" id="KW-0966">Cell projection</keyword>
<evidence type="ECO:0000313" key="4">
    <source>
        <dbReference type="Proteomes" id="UP000440578"/>
    </source>
</evidence>
<dbReference type="PANTHER" id="PTHR46532:SF11">
    <property type="entry name" value="DYNEIN AXONEMAL HEAVY CHAIN 12"/>
    <property type="match status" value="1"/>
</dbReference>
<evidence type="ECO:0000313" key="3">
    <source>
        <dbReference type="EMBL" id="KAF0304891.1"/>
    </source>
</evidence>
<dbReference type="InterPro" id="IPR013594">
    <property type="entry name" value="Dynein_heavy_tail"/>
</dbReference>
<accession>A0A6A4WRY6</accession>
<dbReference type="AlphaFoldDB" id="A0A6A4WRY6"/>
<dbReference type="EMBL" id="VIIS01000798">
    <property type="protein sequence ID" value="KAF0304891.1"/>
    <property type="molecule type" value="Genomic_DNA"/>
</dbReference>
<evidence type="ECO:0000256" key="1">
    <source>
        <dbReference type="SAM" id="MobiDB-lite"/>
    </source>
</evidence>
<reference evidence="3 4" key="1">
    <citation type="submission" date="2019-07" db="EMBL/GenBank/DDBJ databases">
        <title>Draft genome assembly of a fouling barnacle, Amphibalanus amphitrite (Darwin, 1854): The first reference genome for Thecostraca.</title>
        <authorList>
            <person name="Kim W."/>
        </authorList>
    </citation>
    <scope>NUCLEOTIDE SEQUENCE [LARGE SCALE GENOMIC DNA]</scope>
    <source>
        <strain evidence="3">SNU_AA5</strain>
        <tissue evidence="3">Soma without cirri and trophi</tissue>
    </source>
</reference>
<dbReference type="InterPro" id="IPR026983">
    <property type="entry name" value="DHC"/>
</dbReference>
<feature type="compositionally biased region" description="Low complexity" evidence="1">
    <location>
        <begin position="18"/>
        <end position="37"/>
    </location>
</feature>
<evidence type="ECO:0000259" key="2">
    <source>
        <dbReference type="Pfam" id="PF08385"/>
    </source>
</evidence>
<proteinExistence type="predicted"/>
<gene>
    <name evidence="3" type="primary">Dnah2_1</name>
    <name evidence="3" type="ORF">FJT64_023369</name>
</gene>
<dbReference type="GO" id="GO:0045505">
    <property type="term" value="F:dynein intermediate chain binding"/>
    <property type="evidence" value="ECO:0007669"/>
    <property type="project" value="InterPro"/>
</dbReference>
<keyword evidence="3" id="KW-0282">Flagellum</keyword>
<dbReference type="Pfam" id="PF08385">
    <property type="entry name" value="DHC_N1"/>
    <property type="match status" value="1"/>
</dbReference>
<dbReference type="Proteomes" id="UP000440578">
    <property type="component" value="Unassembled WGS sequence"/>
</dbReference>